<feature type="region of interest" description="Disordered" evidence="1">
    <location>
        <begin position="326"/>
        <end position="363"/>
    </location>
</feature>
<gene>
    <name evidence="3" type="ORF">PEBR_40181</name>
</gene>
<protein>
    <recommendedName>
        <fullName evidence="5">ATP synthase subunit f, mitochondrial</fullName>
    </recommendedName>
</protein>
<feature type="compositionally biased region" description="Basic and acidic residues" evidence="1">
    <location>
        <begin position="776"/>
        <end position="787"/>
    </location>
</feature>
<feature type="compositionally biased region" description="Polar residues" evidence="1">
    <location>
        <begin position="715"/>
        <end position="726"/>
    </location>
</feature>
<dbReference type="EMBL" id="LJBN01000216">
    <property type="protein sequence ID" value="OOQ82563.1"/>
    <property type="molecule type" value="Genomic_DNA"/>
</dbReference>
<feature type="compositionally biased region" description="Low complexity" evidence="1">
    <location>
        <begin position="703"/>
        <end position="714"/>
    </location>
</feature>
<feature type="compositionally biased region" description="Basic and acidic residues" evidence="1">
    <location>
        <begin position="986"/>
        <end position="998"/>
    </location>
</feature>
<feature type="region of interest" description="Disordered" evidence="1">
    <location>
        <begin position="504"/>
        <end position="1046"/>
    </location>
</feature>
<accession>A0A1S9RAK2</accession>
<feature type="compositionally biased region" description="Basic and acidic residues" evidence="1">
    <location>
        <begin position="1237"/>
        <end position="1250"/>
    </location>
</feature>
<feature type="compositionally biased region" description="Basic and acidic residues" evidence="1">
    <location>
        <begin position="871"/>
        <end position="889"/>
    </location>
</feature>
<feature type="region of interest" description="Disordered" evidence="1">
    <location>
        <begin position="1471"/>
        <end position="1540"/>
    </location>
</feature>
<evidence type="ECO:0000256" key="2">
    <source>
        <dbReference type="SAM" id="Phobius"/>
    </source>
</evidence>
<reference evidence="4" key="1">
    <citation type="submission" date="2015-09" db="EMBL/GenBank/DDBJ databases">
        <authorList>
            <person name="Fill T.P."/>
            <person name="Baretta J.F."/>
            <person name="de Almeida L.G."/>
            <person name="Rocha M."/>
            <person name="de Souza D.H."/>
            <person name="Malavazi I."/>
            <person name="Cerdeira L.T."/>
            <person name="Hong H."/>
            <person name="Samborskyy M."/>
            <person name="de Vasconcelos A.T."/>
            <person name="Leadlay P."/>
            <person name="Rodrigues-Filho E."/>
        </authorList>
    </citation>
    <scope>NUCLEOTIDE SEQUENCE [LARGE SCALE GENOMIC DNA]</scope>
    <source>
        <strain evidence="4">LaBioMMi 136</strain>
    </source>
</reference>
<feature type="compositionally biased region" description="Basic and acidic residues" evidence="1">
    <location>
        <begin position="927"/>
        <end position="953"/>
    </location>
</feature>
<dbReference type="PANTHER" id="PTHR28161:SF1">
    <property type="entry name" value="ATP SYNTHASE SUBUNIT F, MITOCHONDRIAL"/>
    <property type="match status" value="1"/>
</dbReference>
<proteinExistence type="predicted"/>
<sequence length="1540" mass="164938">MSYIARRGLSTLIPPKIASPNAIGAAQDAARMERVVSFYAGLPRGPAPQTKATGLLGRYQARYFNKNSAAPLLHAIAGILIMGYSMEYYFHLPNAQLQTRQPSQREPRTHPTPFFPTTSFPSVTFSRFLGFPQGCAHPYAPFSTVHLTHSPSTPPGFLSSSWRLAAPTLSTWLWNPDSTGYNQTSEQQFNRGDSWTLTRDSSIVMAEQSGRDVVDQTLSGGELSPSGVPASINDKSSAGGDVGETQHITSTLTTQVLTDPQIDKARQALGSHVEETGNDKDAGGSAMVGVYGLEHVVIMELKWVQDSSKQGTGLVASRALELNGLGSASDGGDDTASLGGSESDASRTDGRHHTRTGSVKKPTAFKPVSFAKFAVPKAPGATAAKVPEKVPSASTTPLGTPQPSSRPRLVAKTTAGMRDSFSKTGAGGGKPGASGPDPNQVWNKNRPVQPIPPKQLTDEELKQQYGIHMTSRIQEDGGGTEAKWADIDDDEDDWAPETIEWTDGTKVTLTHTDHPPPATDHTLEEAKDAVPLPEQTVATDSIKIVAPKPTTSVGPNPTVLRLGANAERQAKAASISSKGTNDRAPSGSTSPAPPPAKSPWAPLPPVERVSPVNPPAHVSQQPRGPGPFSHPARDDVRHAPFPPQEIAADDFNRTWRETTPGAPRELYNSRSGRYEPVQDNRRGSWRHDQGPRPPAVLQRPNQAEPGGPAEPSAAFQTHRSSHQEGTGWNRRRTSSNVSGGSGGFGRRMSFGRTDAPPRYMEGRRGSQTNGMGDPALMERDHGPHGEPHTVAGWGGQAPRSASVASSVEPPQAASVPMAEAPQEDPVVLQERIMKDARAQARQRRLEQEEKDRLEREERIKKKLAALGPPPEKTRPPPEKSLPHRKEAAEVHINTPSSPAPAILHSPPKPPVPEPSGEPKQYGLMKVHHPDSVKKLVAVNERDRATEKHPEKPTSPHTRRVPLSPRDQKRELPTAPTTAKQPSSETHPTDVKADEHGPDWRGNLNTPSSYPPWSSNTNLASNPASVKNPWSLLNSDRTLGNGIFDQSLGAFPSREIPLRSQFGMDQPTMPPQAFSGPQESAPVSPLPSPETRHARFGPLNPIGRPGPIGPPSQKHQWQRDARSVPWAQYGSIAEHDRAVQEQAREAFKANRGKPNPHLANIKETWKPLRGVPDETAKKAVIDITPGTVDNSNNGPAPANPLTGLDAPADGLAFTENPARPIASVPARSSRFFPQASEQSKRVSTEKHDHQRSPSPPPPEDGWSHPVYGGSSGRPLVHLPNPKPVVKLPPKALAVSAAPAAPAAPPTFASMAAASPARGQAAPASTAISWQEKINGLLGKKTPVEKKSALAITSATKEPLDVTLPVAAVSVSLPNIESDAQIRDGHVAVRQVEEQDEIFEDREPGSLPSVRVPNMAPANAWQAAPAPPLSRQRAKVLKPMQVHSIETYSVGLGEKDAAGNTCVVVQLPGTATAKTMSMPKKAGGPTTPRQQQQQQQQRSGASSFNKSRKGPKPREASGNNGPKKPSSSSQQQSRTGSWGTST</sequence>
<feature type="compositionally biased region" description="Polar residues" evidence="1">
    <location>
        <begin position="392"/>
        <end position="405"/>
    </location>
</feature>
<feature type="compositionally biased region" description="Low complexity" evidence="1">
    <location>
        <begin position="1515"/>
        <end position="1531"/>
    </location>
</feature>
<feature type="compositionally biased region" description="Basic and acidic residues" evidence="1">
    <location>
        <begin position="672"/>
        <end position="690"/>
    </location>
</feature>
<feature type="region of interest" description="Disordered" evidence="1">
    <location>
        <begin position="217"/>
        <end position="243"/>
    </location>
</feature>
<organism evidence="3 4">
    <name type="scientific">Penicillium brasilianum</name>
    <dbReference type="NCBI Taxonomy" id="104259"/>
    <lineage>
        <taxon>Eukaryota</taxon>
        <taxon>Fungi</taxon>
        <taxon>Dikarya</taxon>
        <taxon>Ascomycota</taxon>
        <taxon>Pezizomycotina</taxon>
        <taxon>Eurotiomycetes</taxon>
        <taxon>Eurotiomycetidae</taxon>
        <taxon>Eurotiales</taxon>
        <taxon>Aspergillaceae</taxon>
        <taxon>Penicillium</taxon>
    </lineage>
</organism>
<feature type="region of interest" description="Disordered" evidence="1">
    <location>
        <begin position="1060"/>
        <end position="1122"/>
    </location>
</feature>
<keyword evidence="2" id="KW-1133">Transmembrane helix</keyword>
<evidence type="ECO:0000313" key="3">
    <source>
        <dbReference type="EMBL" id="OOQ82563.1"/>
    </source>
</evidence>
<feature type="compositionally biased region" description="Pro residues" evidence="1">
    <location>
        <begin position="906"/>
        <end position="915"/>
    </location>
</feature>
<comment type="caution">
    <text evidence="3">The sequence shown here is derived from an EMBL/GenBank/DDBJ whole genome shotgun (WGS) entry which is preliminary data.</text>
</comment>
<evidence type="ECO:0000256" key="1">
    <source>
        <dbReference type="SAM" id="MobiDB-lite"/>
    </source>
</evidence>
<feature type="compositionally biased region" description="Polar residues" evidence="1">
    <location>
        <begin position="974"/>
        <end position="985"/>
    </location>
</feature>
<dbReference type="Pfam" id="PF10791">
    <property type="entry name" value="F1F0-ATPsyn_F"/>
    <property type="match status" value="1"/>
</dbReference>
<evidence type="ECO:0000313" key="4">
    <source>
        <dbReference type="Proteomes" id="UP000190744"/>
    </source>
</evidence>
<feature type="region of interest" description="Disordered" evidence="1">
    <location>
        <begin position="1136"/>
        <end position="1169"/>
    </location>
</feature>
<dbReference type="PANTHER" id="PTHR28161">
    <property type="entry name" value="ATP SYNTHASE SUBUNIT F, MITOCHONDRIAL"/>
    <property type="match status" value="1"/>
</dbReference>
<feature type="region of interest" description="Disordered" evidence="1">
    <location>
        <begin position="378"/>
        <end position="452"/>
    </location>
</feature>
<dbReference type="InterPro" id="IPR019727">
    <property type="entry name" value="ATP_synth_F0_fsu_mt_fun"/>
</dbReference>
<keyword evidence="2" id="KW-0472">Membrane</keyword>
<feature type="compositionally biased region" description="Basic and acidic residues" evidence="1">
    <location>
        <begin position="1136"/>
        <end position="1147"/>
    </location>
</feature>
<feature type="transmembrane region" description="Helical" evidence="2">
    <location>
        <begin position="72"/>
        <end position="90"/>
    </location>
</feature>
<keyword evidence="2" id="KW-0812">Transmembrane</keyword>
<dbReference type="Proteomes" id="UP000190744">
    <property type="component" value="Unassembled WGS sequence"/>
</dbReference>
<feature type="compositionally biased region" description="Pro residues" evidence="1">
    <location>
        <begin position="591"/>
        <end position="605"/>
    </location>
</feature>
<dbReference type="GO" id="GO:0046933">
    <property type="term" value="F:proton-transporting ATP synthase activity, rotational mechanism"/>
    <property type="evidence" value="ECO:0007669"/>
    <property type="project" value="TreeGrafter"/>
</dbReference>
<feature type="region of interest" description="Disordered" evidence="1">
    <location>
        <begin position="1182"/>
        <end position="1280"/>
    </location>
</feature>
<evidence type="ECO:0008006" key="5">
    <source>
        <dbReference type="Google" id="ProtNLM"/>
    </source>
</evidence>
<feature type="compositionally biased region" description="Polar residues" evidence="1">
    <location>
        <begin position="1002"/>
        <end position="1024"/>
    </location>
</feature>
<name>A0A1S9RAK2_PENBI</name>
<feature type="compositionally biased region" description="Basic and acidic residues" evidence="1">
    <location>
        <begin position="831"/>
        <end position="859"/>
    </location>
</feature>